<protein>
    <submittedName>
        <fullName evidence="5">DYST</fullName>
    </submittedName>
</protein>
<dbReference type="PROSITE" id="PS00019">
    <property type="entry name" value="ACTININ_1"/>
    <property type="match status" value="1"/>
</dbReference>
<evidence type="ECO:0000256" key="3">
    <source>
        <dbReference type="SAM" id="Coils"/>
    </source>
</evidence>
<dbReference type="PROSITE" id="PS00020">
    <property type="entry name" value="ACTININ_2"/>
    <property type="match status" value="1"/>
</dbReference>
<evidence type="ECO:0000259" key="4">
    <source>
        <dbReference type="PROSITE" id="PS50021"/>
    </source>
</evidence>
<organism evidence="5 6">
    <name type="scientific">Enterospora canceri</name>
    <dbReference type="NCBI Taxonomy" id="1081671"/>
    <lineage>
        <taxon>Eukaryota</taxon>
        <taxon>Fungi</taxon>
        <taxon>Fungi incertae sedis</taxon>
        <taxon>Microsporidia</taxon>
        <taxon>Enterocytozoonidae</taxon>
        <taxon>Enterospora</taxon>
    </lineage>
</organism>
<dbReference type="Gene3D" id="1.10.418.10">
    <property type="entry name" value="Calponin-like domain"/>
    <property type="match status" value="2"/>
</dbReference>
<dbReference type="OrthoDB" id="10017054at2759"/>
<keyword evidence="3" id="KW-0175">Coiled coil</keyword>
<proteinExistence type="predicted"/>
<sequence>MTTETNQKDLYKRMQTKTFTNWINAKLRVYKMKVVSNLFEEVRDGIPLYNLLVALGKNPPEISKLVAHKIVKMENLSMLLKYISQDLGLILVNIGPEDIYEKNEKLILGLIWTIILHLSISDGHSTSNSNANSDGHSSELRSTVLTWVKMIVSHSFQVKITNFTTSFSDGVIFLMLLDHFYPGVYNQKTDTPENKRNNLEKAFAFAESIGINRLLDIEDLIRLDELDDKSVFTYLLEFYLFFKDNKINGSSKDYLKELLLNINTKKEKEVEHQNAVNTVQMTTKEYLATVHDLNDNLNKVAKEIDQFMKQYQELSKTRILANQAECDLQSFIYRWNLQRNTKEYNEEATKEEETILDKKIGDLNLNSIRALTSTLIKCDKKYLDNSTQNKIHQQKNESKAEMVFTKKSCKDVIDQLKLVEIDVVKIVGKPLTHLPTKMSIEDLLNNIKE</sequence>
<feature type="domain" description="Calponin-homology (CH)" evidence="4">
    <location>
        <begin position="138"/>
        <end position="243"/>
    </location>
</feature>
<keyword evidence="2" id="KW-0009">Actin-binding</keyword>
<comment type="caution">
    <text evidence="5">The sequence shown here is derived from an EMBL/GenBank/DDBJ whole genome shotgun (WGS) entry which is preliminary data.</text>
</comment>
<evidence type="ECO:0000256" key="2">
    <source>
        <dbReference type="ARBA" id="ARBA00023203"/>
    </source>
</evidence>
<dbReference type="Pfam" id="PF00307">
    <property type="entry name" value="CH"/>
    <property type="match status" value="2"/>
</dbReference>
<gene>
    <name evidence="5" type="primary">DYST</name>
    <name evidence="5" type="ORF">ECANGB1_1653</name>
</gene>
<evidence type="ECO:0000313" key="5">
    <source>
        <dbReference type="EMBL" id="ORD94990.1"/>
    </source>
</evidence>
<dbReference type="Proteomes" id="UP000192639">
    <property type="component" value="Unassembled WGS sequence"/>
</dbReference>
<accession>A0A1Y1S9W7</accession>
<name>A0A1Y1S9W7_9MICR</name>
<keyword evidence="6" id="KW-1185">Reference proteome</keyword>
<feature type="coiled-coil region" evidence="3">
    <location>
        <begin position="290"/>
        <end position="317"/>
    </location>
</feature>
<feature type="domain" description="Calponin-homology (CH)" evidence="4">
    <location>
        <begin position="13"/>
        <end position="119"/>
    </location>
</feature>
<dbReference type="GO" id="GO:0003779">
    <property type="term" value="F:actin binding"/>
    <property type="evidence" value="ECO:0007669"/>
    <property type="project" value="UniProtKB-KW"/>
</dbReference>
<dbReference type="EMBL" id="LWDP01000005">
    <property type="protein sequence ID" value="ORD94990.1"/>
    <property type="molecule type" value="Genomic_DNA"/>
</dbReference>
<dbReference type="AlphaFoldDB" id="A0A1Y1S9W7"/>
<reference evidence="5 6" key="1">
    <citation type="journal article" date="2017" name="Environ. Microbiol.">
        <title>Decay of the glycolytic pathway and adaptation to intranuclear parasitism within Enterocytozoonidae microsporidia.</title>
        <authorList>
            <person name="Wiredu Boakye D."/>
            <person name="Jaroenlak P."/>
            <person name="Prachumwat A."/>
            <person name="Williams T.A."/>
            <person name="Bateman K.S."/>
            <person name="Itsathitphaisarn O."/>
            <person name="Sritunyalucksana K."/>
            <person name="Paszkiewicz K.H."/>
            <person name="Moore K.A."/>
            <person name="Stentiford G.D."/>
            <person name="Williams B.A."/>
        </authorList>
    </citation>
    <scope>NUCLEOTIDE SEQUENCE [LARGE SCALE GENOMIC DNA]</scope>
    <source>
        <strain evidence="5 6">GB1</strain>
    </source>
</reference>
<dbReference type="PROSITE" id="PS50021">
    <property type="entry name" value="CH"/>
    <property type="match status" value="2"/>
</dbReference>
<dbReference type="PANTHER" id="PTHR11915">
    <property type="entry name" value="SPECTRIN/FILAMIN RELATED CYTOSKELETAL PROTEIN"/>
    <property type="match status" value="1"/>
</dbReference>
<evidence type="ECO:0000256" key="1">
    <source>
        <dbReference type="ARBA" id="ARBA00022737"/>
    </source>
</evidence>
<dbReference type="InterPro" id="IPR036872">
    <property type="entry name" value="CH_dom_sf"/>
</dbReference>
<dbReference type="SMART" id="SM00033">
    <property type="entry name" value="CH"/>
    <property type="match status" value="2"/>
</dbReference>
<dbReference type="InterPro" id="IPR001715">
    <property type="entry name" value="CH_dom"/>
</dbReference>
<keyword evidence="1" id="KW-0677">Repeat</keyword>
<dbReference type="VEuPathDB" id="MicrosporidiaDB:ECANGB1_1653"/>
<dbReference type="SUPFAM" id="SSF47576">
    <property type="entry name" value="Calponin-homology domain, CH-domain"/>
    <property type="match status" value="1"/>
</dbReference>
<evidence type="ECO:0000313" key="6">
    <source>
        <dbReference type="Proteomes" id="UP000192639"/>
    </source>
</evidence>
<dbReference type="InterPro" id="IPR001589">
    <property type="entry name" value="Actinin_actin-bd_CS"/>
</dbReference>